<dbReference type="SUPFAM" id="SSF57016">
    <property type="entry name" value="Plant lectins/antimicrobial peptides"/>
    <property type="match status" value="1"/>
</dbReference>
<evidence type="ECO:0000256" key="5">
    <source>
        <dbReference type="ARBA" id="ARBA00022801"/>
    </source>
</evidence>
<dbReference type="InterPro" id="IPR001002">
    <property type="entry name" value="Chitin-bd_1"/>
</dbReference>
<dbReference type="SMART" id="SM00636">
    <property type="entry name" value="Glyco_18"/>
    <property type="match status" value="1"/>
</dbReference>
<dbReference type="GO" id="GO:0006032">
    <property type="term" value="P:chitin catabolic process"/>
    <property type="evidence" value="ECO:0007669"/>
    <property type="project" value="UniProtKB-KW"/>
</dbReference>
<evidence type="ECO:0000313" key="15">
    <source>
        <dbReference type="EMBL" id="RPA91891.1"/>
    </source>
</evidence>
<feature type="domain" description="GH18" evidence="14">
    <location>
        <begin position="52"/>
        <end position="417"/>
    </location>
</feature>
<organism evidence="15 16">
    <name type="scientific">Choiromyces venosus 120613-1</name>
    <dbReference type="NCBI Taxonomy" id="1336337"/>
    <lineage>
        <taxon>Eukaryota</taxon>
        <taxon>Fungi</taxon>
        <taxon>Dikarya</taxon>
        <taxon>Ascomycota</taxon>
        <taxon>Pezizomycotina</taxon>
        <taxon>Pezizomycetes</taxon>
        <taxon>Pezizales</taxon>
        <taxon>Tuberaceae</taxon>
        <taxon>Choiromyces</taxon>
    </lineage>
</organism>
<dbReference type="Pfam" id="PF00704">
    <property type="entry name" value="Glyco_hydro_18"/>
    <property type="match status" value="1"/>
</dbReference>
<dbReference type="EC" id="3.2.1.14" evidence="3"/>
<dbReference type="InterPro" id="IPR001579">
    <property type="entry name" value="Glyco_hydro_18_chit_AS"/>
</dbReference>
<reference evidence="15 16" key="1">
    <citation type="journal article" date="2018" name="Nat. Ecol. Evol.">
        <title>Pezizomycetes genomes reveal the molecular basis of ectomycorrhizal truffle lifestyle.</title>
        <authorList>
            <person name="Murat C."/>
            <person name="Payen T."/>
            <person name="Noel B."/>
            <person name="Kuo A."/>
            <person name="Morin E."/>
            <person name="Chen J."/>
            <person name="Kohler A."/>
            <person name="Krizsan K."/>
            <person name="Balestrini R."/>
            <person name="Da Silva C."/>
            <person name="Montanini B."/>
            <person name="Hainaut M."/>
            <person name="Levati E."/>
            <person name="Barry K.W."/>
            <person name="Belfiori B."/>
            <person name="Cichocki N."/>
            <person name="Clum A."/>
            <person name="Dockter R.B."/>
            <person name="Fauchery L."/>
            <person name="Guy J."/>
            <person name="Iotti M."/>
            <person name="Le Tacon F."/>
            <person name="Lindquist E.A."/>
            <person name="Lipzen A."/>
            <person name="Malagnac F."/>
            <person name="Mello A."/>
            <person name="Molinier V."/>
            <person name="Miyauchi S."/>
            <person name="Poulain J."/>
            <person name="Riccioni C."/>
            <person name="Rubini A."/>
            <person name="Sitrit Y."/>
            <person name="Splivallo R."/>
            <person name="Traeger S."/>
            <person name="Wang M."/>
            <person name="Zifcakova L."/>
            <person name="Wipf D."/>
            <person name="Zambonelli A."/>
            <person name="Paolocci F."/>
            <person name="Nowrousian M."/>
            <person name="Ottonello S."/>
            <person name="Baldrian P."/>
            <person name="Spatafora J.W."/>
            <person name="Henrissat B."/>
            <person name="Nagy L.G."/>
            <person name="Aury J.M."/>
            <person name="Wincker P."/>
            <person name="Grigoriev I.V."/>
            <person name="Bonfante P."/>
            <person name="Martin F.M."/>
        </authorList>
    </citation>
    <scope>NUCLEOTIDE SEQUENCE [LARGE SCALE GENOMIC DNA]</scope>
    <source>
        <strain evidence="15 16">120613-1</strain>
    </source>
</reference>
<accession>A0A3N4J5L1</accession>
<dbReference type="PROSITE" id="PS50941">
    <property type="entry name" value="CHIT_BIND_I_2"/>
    <property type="match status" value="1"/>
</dbReference>
<gene>
    <name evidence="15" type="ORF">L873DRAFT_1794633</name>
</gene>
<dbReference type="InterPro" id="IPR017853">
    <property type="entry name" value="GH"/>
</dbReference>
<name>A0A3N4J5L1_9PEZI</name>
<dbReference type="Pfam" id="PF00187">
    <property type="entry name" value="Chitin_bind_1"/>
    <property type="match status" value="1"/>
</dbReference>
<keyword evidence="8 11" id="KW-0326">Glycosidase</keyword>
<dbReference type="Gene3D" id="3.10.50.10">
    <property type="match status" value="1"/>
</dbReference>
<dbReference type="Gene3D" id="3.20.20.80">
    <property type="entry name" value="Glycosidases"/>
    <property type="match status" value="1"/>
</dbReference>
<feature type="disulfide bond" evidence="10">
    <location>
        <begin position="52"/>
        <end position="56"/>
    </location>
</feature>
<evidence type="ECO:0000256" key="9">
    <source>
        <dbReference type="ARBA" id="ARBA00023326"/>
    </source>
</evidence>
<keyword evidence="7" id="KW-0119">Carbohydrate metabolism</keyword>
<dbReference type="SUPFAM" id="SSF54556">
    <property type="entry name" value="Chitinase insertion domain"/>
    <property type="match status" value="1"/>
</dbReference>
<evidence type="ECO:0000256" key="10">
    <source>
        <dbReference type="PROSITE-ProRule" id="PRU00261"/>
    </source>
</evidence>
<dbReference type="PANTHER" id="PTHR11177">
    <property type="entry name" value="CHITINASE"/>
    <property type="match status" value="1"/>
</dbReference>
<evidence type="ECO:0000256" key="8">
    <source>
        <dbReference type="ARBA" id="ARBA00023295"/>
    </source>
</evidence>
<evidence type="ECO:0000256" key="4">
    <source>
        <dbReference type="ARBA" id="ARBA00022669"/>
    </source>
</evidence>
<dbReference type="AlphaFoldDB" id="A0A3N4J5L1"/>
<dbReference type="GO" id="GO:0008843">
    <property type="term" value="F:endochitinase activity"/>
    <property type="evidence" value="ECO:0007669"/>
    <property type="project" value="UniProtKB-EC"/>
</dbReference>
<evidence type="ECO:0000256" key="6">
    <source>
        <dbReference type="ARBA" id="ARBA00023024"/>
    </source>
</evidence>
<dbReference type="PROSITE" id="PS51910">
    <property type="entry name" value="GH18_2"/>
    <property type="match status" value="1"/>
</dbReference>
<dbReference type="InterPro" id="IPR050314">
    <property type="entry name" value="Glycosyl_Hydrlase_18"/>
</dbReference>
<comment type="similarity">
    <text evidence="2">Belongs to the glycosyl hydrolase 18 family. Chitinase class V subfamily.</text>
</comment>
<keyword evidence="4 10" id="KW-0147">Chitin-binding</keyword>
<dbReference type="InterPro" id="IPR011583">
    <property type="entry name" value="Chitinase_II/V-like_cat"/>
</dbReference>
<dbReference type="SUPFAM" id="SSF51445">
    <property type="entry name" value="(Trans)glycosidases"/>
    <property type="match status" value="1"/>
</dbReference>
<evidence type="ECO:0000259" key="13">
    <source>
        <dbReference type="PROSITE" id="PS50941"/>
    </source>
</evidence>
<dbReference type="CDD" id="cd00035">
    <property type="entry name" value="ChtBD1"/>
    <property type="match status" value="1"/>
</dbReference>
<keyword evidence="9" id="KW-0624">Polysaccharide degradation</keyword>
<keyword evidence="16" id="KW-1185">Reference proteome</keyword>
<dbReference type="InterPro" id="IPR036861">
    <property type="entry name" value="Endochitinase-like_sf"/>
</dbReference>
<dbReference type="Gene3D" id="3.30.60.10">
    <property type="entry name" value="Endochitinase-like"/>
    <property type="match status" value="1"/>
</dbReference>
<evidence type="ECO:0000313" key="16">
    <source>
        <dbReference type="Proteomes" id="UP000276215"/>
    </source>
</evidence>
<evidence type="ECO:0000256" key="7">
    <source>
        <dbReference type="ARBA" id="ARBA00023277"/>
    </source>
</evidence>
<dbReference type="InterPro" id="IPR001223">
    <property type="entry name" value="Glyco_hydro18_cat"/>
</dbReference>
<feature type="domain" description="Chitin-binding type-1" evidence="13">
    <location>
        <begin position="15"/>
        <end position="58"/>
    </location>
</feature>
<dbReference type="EMBL" id="ML120485">
    <property type="protein sequence ID" value="RPA91891.1"/>
    <property type="molecule type" value="Genomic_DNA"/>
</dbReference>
<keyword evidence="5 11" id="KW-0378">Hydrolase</keyword>
<proteinExistence type="inferred from homology"/>
<evidence type="ECO:0000256" key="11">
    <source>
        <dbReference type="RuleBase" id="RU000489"/>
    </source>
</evidence>
<dbReference type="PROSITE" id="PS01095">
    <property type="entry name" value="GH18_1"/>
    <property type="match status" value="1"/>
</dbReference>
<evidence type="ECO:0000256" key="1">
    <source>
        <dbReference type="ARBA" id="ARBA00000822"/>
    </source>
</evidence>
<protein>
    <recommendedName>
        <fullName evidence="3">chitinase</fullName>
        <ecNumber evidence="3">3.2.1.14</ecNumber>
    </recommendedName>
</protein>
<dbReference type="Proteomes" id="UP000276215">
    <property type="component" value="Unassembled WGS sequence"/>
</dbReference>
<dbReference type="InterPro" id="IPR029070">
    <property type="entry name" value="Chitinase_insertion_sf"/>
</dbReference>
<feature type="disulfide bond" evidence="10">
    <location>
        <begin position="18"/>
        <end position="33"/>
    </location>
</feature>
<evidence type="ECO:0000256" key="3">
    <source>
        <dbReference type="ARBA" id="ARBA00012729"/>
    </source>
</evidence>
<evidence type="ECO:0000256" key="12">
    <source>
        <dbReference type="SAM" id="MobiDB-lite"/>
    </source>
</evidence>
<dbReference type="STRING" id="1336337.A0A3N4J5L1"/>
<keyword evidence="10" id="KW-1015">Disulfide bond</keyword>
<keyword evidence="6" id="KW-0146">Chitin degradation</keyword>
<dbReference type="PANTHER" id="PTHR11177:SF333">
    <property type="entry name" value="CHITINASE"/>
    <property type="match status" value="1"/>
</dbReference>
<feature type="region of interest" description="Disordered" evidence="12">
    <location>
        <begin position="405"/>
        <end position="435"/>
    </location>
</feature>
<feature type="disulfide bond" evidence="10">
    <location>
        <begin position="27"/>
        <end position="39"/>
    </location>
</feature>
<sequence>MPPLLGNSLFRRADPPNCGKDAGGKKCAGDLCCSLAGPCGKTEEHCDAAMGCQSNCKTITPPPPCDPSKAVPQKTFRHYQAHYWEKKDGLYLFTPSTTKGEKQYEEKLWAEFTALRKDNPKLNTWASLGGGLFSHPPGPNGGGEHMKKWAEVTSDAVRPIFIKSLIRFMDFWKFNGVDLDWEFPGDPERGGTENDGTNFAKLVKELREEFKARKLDYGISIAIGVDANGVKMGDMAPHVDFFNWMSYDLHVSTDGPGPGKVALPHTNLTEIDTYLKNIWAPGLKSEQIMLGLANYGMSYTAPGCTGPGCPYTKMGRPSPPKGGQNCGEPGRMTNFEIFNLPQQGLKTGLDPGAQVKWTMWGGDQIVFWDDAATTMEAKKKWAKDHCLGGTMYWSVDQAVQTKKTYNTGTSQPATGQPVQQTLPPPPLQPLGPNGS</sequence>
<comment type="catalytic activity">
    <reaction evidence="1">
        <text>Random endo-hydrolysis of N-acetyl-beta-D-glucosaminide (1-&gt;4)-beta-linkages in chitin and chitodextrins.</text>
        <dbReference type="EC" id="3.2.1.14"/>
    </reaction>
</comment>
<dbReference type="SMART" id="SM00270">
    <property type="entry name" value="ChtBD1"/>
    <property type="match status" value="1"/>
</dbReference>
<dbReference type="OrthoDB" id="73875at2759"/>
<dbReference type="GO" id="GO:0008061">
    <property type="term" value="F:chitin binding"/>
    <property type="evidence" value="ECO:0007669"/>
    <property type="project" value="UniProtKB-UniRule"/>
</dbReference>
<evidence type="ECO:0000256" key="2">
    <source>
        <dbReference type="ARBA" id="ARBA00008682"/>
    </source>
</evidence>
<evidence type="ECO:0000259" key="14">
    <source>
        <dbReference type="PROSITE" id="PS51910"/>
    </source>
</evidence>
<feature type="disulfide bond" evidence="10">
    <location>
        <begin position="32"/>
        <end position="46"/>
    </location>
</feature>
<dbReference type="GO" id="GO:0000272">
    <property type="term" value="P:polysaccharide catabolic process"/>
    <property type="evidence" value="ECO:0007669"/>
    <property type="project" value="UniProtKB-KW"/>
</dbReference>